<dbReference type="AlphaFoldDB" id="A0A6A6CGC8"/>
<name>A0A6A6CGC8_ZASCE</name>
<sequence length="214" mass="24202">MSVDTKATQGESVPLRPLLEKLPQELYDCIYDLTFTTQPGIRYTSKPPKGASEEGRIARPLYIAPDNVGLLHVDRHSRDKFARSYYGGEGAVFVYDVTRIPVKWPGIWWTWGLSLSTMHRSLIKDLRYVFVAMCEVEDLGASYRVSVMNGSRHLRDEGKAKLGLAPNATVQFGNEGEITDDLGSFRSYAVFGVEQTPIRDGILYYDHRMHELPL</sequence>
<accession>A0A6A6CGC8</accession>
<dbReference type="GeneID" id="54566281"/>
<reference evidence="1" key="1">
    <citation type="journal article" date="2020" name="Stud. Mycol.">
        <title>101 Dothideomycetes genomes: a test case for predicting lifestyles and emergence of pathogens.</title>
        <authorList>
            <person name="Haridas S."/>
            <person name="Albert R."/>
            <person name="Binder M."/>
            <person name="Bloem J."/>
            <person name="Labutti K."/>
            <person name="Salamov A."/>
            <person name="Andreopoulos B."/>
            <person name="Baker S."/>
            <person name="Barry K."/>
            <person name="Bills G."/>
            <person name="Bluhm B."/>
            <person name="Cannon C."/>
            <person name="Castanera R."/>
            <person name="Culley D."/>
            <person name="Daum C."/>
            <person name="Ezra D."/>
            <person name="Gonzalez J."/>
            <person name="Henrissat B."/>
            <person name="Kuo A."/>
            <person name="Liang C."/>
            <person name="Lipzen A."/>
            <person name="Lutzoni F."/>
            <person name="Magnuson J."/>
            <person name="Mondo S."/>
            <person name="Nolan M."/>
            <person name="Ohm R."/>
            <person name="Pangilinan J."/>
            <person name="Park H.-J."/>
            <person name="Ramirez L."/>
            <person name="Alfaro M."/>
            <person name="Sun H."/>
            <person name="Tritt A."/>
            <person name="Yoshinaga Y."/>
            <person name="Zwiers L.-H."/>
            <person name="Turgeon B."/>
            <person name="Goodwin S."/>
            <person name="Spatafora J."/>
            <person name="Crous P."/>
            <person name="Grigoriev I."/>
        </authorList>
    </citation>
    <scope>NUCLEOTIDE SEQUENCE</scope>
    <source>
        <strain evidence="1">ATCC 36951</strain>
    </source>
</reference>
<evidence type="ECO:0000313" key="1">
    <source>
        <dbReference type="EMBL" id="KAF2166121.1"/>
    </source>
</evidence>
<proteinExistence type="predicted"/>
<evidence type="ECO:0000313" key="2">
    <source>
        <dbReference type="Proteomes" id="UP000799537"/>
    </source>
</evidence>
<dbReference type="EMBL" id="ML993598">
    <property type="protein sequence ID" value="KAF2166121.1"/>
    <property type="molecule type" value="Genomic_DNA"/>
</dbReference>
<dbReference type="RefSeq" id="XP_033667010.1">
    <property type="nucleotide sequence ID" value="XM_033813009.1"/>
</dbReference>
<organism evidence="1 2">
    <name type="scientific">Zasmidium cellare ATCC 36951</name>
    <dbReference type="NCBI Taxonomy" id="1080233"/>
    <lineage>
        <taxon>Eukaryota</taxon>
        <taxon>Fungi</taxon>
        <taxon>Dikarya</taxon>
        <taxon>Ascomycota</taxon>
        <taxon>Pezizomycotina</taxon>
        <taxon>Dothideomycetes</taxon>
        <taxon>Dothideomycetidae</taxon>
        <taxon>Mycosphaerellales</taxon>
        <taxon>Mycosphaerellaceae</taxon>
        <taxon>Zasmidium</taxon>
    </lineage>
</organism>
<protein>
    <submittedName>
        <fullName evidence="1">Uncharacterized protein</fullName>
    </submittedName>
</protein>
<dbReference type="OrthoDB" id="3650650at2759"/>
<gene>
    <name evidence="1" type="ORF">M409DRAFT_55459</name>
</gene>
<dbReference type="Proteomes" id="UP000799537">
    <property type="component" value="Unassembled WGS sequence"/>
</dbReference>
<keyword evidence="2" id="KW-1185">Reference proteome</keyword>